<dbReference type="GO" id="GO:0003677">
    <property type="term" value="F:DNA binding"/>
    <property type="evidence" value="ECO:0007669"/>
    <property type="project" value="UniProtKB-KW"/>
</dbReference>
<dbReference type="RefSeq" id="XP_002481929.1">
    <property type="nucleotide sequence ID" value="XM_002481884.1"/>
</dbReference>
<dbReference type="Gene3D" id="4.10.240.10">
    <property type="entry name" value="Zn(2)-C6 fungal-type DNA-binding domain"/>
    <property type="match status" value="1"/>
</dbReference>
<evidence type="ECO:0000256" key="3">
    <source>
        <dbReference type="ARBA" id="ARBA00023125"/>
    </source>
</evidence>
<dbReference type="GO" id="GO:0008270">
    <property type="term" value="F:zinc ion binding"/>
    <property type="evidence" value="ECO:0007669"/>
    <property type="project" value="InterPro"/>
</dbReference>
<evidence type="ECO:0000259" key="6">
    <source>
        <dbReference type="PROSITE" id="PS50048"/>
    </source>
</evidence>
<dbReference type="EMBL" id="EQ962655">
    <property type="protein sequence ID" value="EED17937.1"/>
    <property type="molecule type" value="Genomic_DNA"/>
</dbReference>
<dbReference type="HOGENOM" id="CLU_004835_3_0_1"/>
<dbReference type="InParanoid" id="B8MDH4"/>
<dbReference type="AlphaFoldDB" id="B8MDH4"/>
<evidence type="ECO:0000256" key="5">
    <source>
        <dbReference type="ARBA" id="ARBA00023242"/>
    </source>
</evidence>
<dbReference type="CDD" id="cd12148">
    <property type="entry name" value="fungal_TF_MHR"/>
    <property type="match status" value="1"/>
</dbReference>
<dbReference type="InterPro" id="IPR001138">
    <property type="entry name" value="Zn2Cys6_DnaBD"/>
</dbReference>
<dbReference type="Proteomes" id="UP000001745">
    <property type="component" value="Unassembled WGS sequence"/>
</dbReference>
<dbReference type="eggNOG" id="ENOG502SMPB">
    <property type="taxonomic scope" value="Eukaryota"/>
</dbReference>
<organism evidence="7 8">
    <name type="scientific">Talaromyces stipitatus (strain ATCC 10500 / CBS 375.48 / QM 6759 / NRRL 1006)</name>
    <name type="common">Penicillium stipitatum</name>
    <dbReference type="NCBI Taxonomy" id="441959"/>
    <lineage>
        <taxon>Eukaryota</taxon>
        <taxon>Fungi</taxon>
        <taxon>Dikarya</taxon>
        <taxon>Ascomycota</taxon>
        <taxon>Pezizomycotina</taxon>
        <taxon>Eurotiomycetes</taxon>
        <taxon>Eurotiomycetidae</taxon>
        <taxon>Eurotiales</taxon>
        <taxon>Trichocomaceae</taxon>
        <taxon>Talaromyces</taxon>
        <taxon>Talaromyces sect. Talaromyces</taxon>
    </lineage>
</organism>
<dbReference type="Pfam" id="PF04082">
    <property type="entry name" value="Fungal_trans"/>
    <property type="match status" value="1"/>
</dbReference>
<keyword evidence="8" id="KW-1185">Reference proteome</keyword>
<dbReference type="OrthoDB" id="4685598at2759"/>
<dbReference type="PANTHER" id="PTHR47785">
    <property type="entry name" value="ZN(II)2CYS6 TRANSCRIPTION FACTOR (EUROFUNG)-RELATED-RELATED"/>
    <property type="match status" value="1"/>
</dbReference>
<dbReference type="InterPro" id="IPR007219">
    <property type="entry name" value="XnlR_reg_dom"/>
</dbReference>
<keyword evidence="4" id="KW-0804">Transcription</keyword>
<evidence type="ECO:0000313" key="7">
    <source>
        <dbReference type="EMBL" id="EED17937.1"/>
    </source>
</evidence>
<sequence>MSYTRKRAALACIFCRSRKRRCDARKPSCSNCLDLDVECHYDDTPSQRIDTSGGSREILNRLRNIEAILQSQSERITALSNEPQRTPLHVHDAVTPRSQQSVAIVDMHSQTWSSSHLNAPSDYSSLPPLTIPVKHKTSSTYLLNLPAVKSLIGEYPTDLFFRFELRSHLPPQLSLEHSHAASPVNIQREITDELILFFFAYVHPNHPVLDREEFQKHYARFLENGPDHSYESILCMVVLALGAVVSTAPDPEVFKSSPPGMDYMQYAMPTLLSVSAWSFSSSMLAAHALVLASVYFAYIVRPLQSWRLIHSASTMLQINHVGVDSLQKISNGFNEGEHLVRLFWSSFLVECDRLAELELPRSGLEELTDSIYLPNCTNLGLAESAWYLAEISIRRLLNRIHNSLYPGKKQPLSKPPITSLASDDFSMEEIVSIDGICNELRSQLETWYLSIPEGLRPVLENANEEDTAGRQAILRIRYFAARHIIYRPFLLCVVTHGSKRAPRSMVEKAAICIESCRWYIHHTTKVLGRPSQYTWTFALSSLGAIIILTLGSLNRDLQAFVPDIDELQTMAIDNFRPWAFSSLEAVVSILEDIRKKRRLLLQV</sequence>
<evidence type="ECO:0000313" key="8">
    <source>
        <dbReference type="Proteomes" id="UP000001745"/>
    </source>
</evidence>
<dbReference type="PROSITE" id="PS00463">
    <property type="entry name" value="ZN2_CY6_FUNGAL_1"/>
    <property type="match status" value="1"/>
</dbReference>
<protein>
    <submittedName>
        <fullName evidence="7">C6 finger domain protein, putative</fullName>
    </submittedName>
</protein>
<dbReference type="InterPro" id="IPR053181">
    <property type="entry name" value="EcdB-like_regulator"/>
</dbReference>
<dbReference type="VEuPathDB" id="FungiDB:TSTA_117230"/>
<dbReference type="Pfam" id="PF00172">
    <property type="entry name" value="Zn_clus"/>
    <property type="match status" value="1"/>
</dbReference>
<gene>
    <name evidence="7" type="ORF">TSTA_117230</name>
</gene>
<keyword evidence="5" id="KW-0539">Nucleus</keyword>
<accession>B8MDH4</accession>
<dbReference type="PROSITE" id="PS50048">
    <property type="entry name" value="ZN2_CY6_FUNGAL_2"/>
    <property type="match status" value="1"/>
</dbReference>
<proteinExistence type="predicted"/>
<dbReference type="GO" id="GO:0006351">
    <property type="term" value="P:DNA-templated transcription"/>
    <property type="evidence" value="ECO:0007669"/>
    <property type="project" value="InterPro"/>
</dbReference>
<dbReference type="SMART" id="SM00066">
    <property type="entry name" value="GAL4"/>
    <property type="match status" value="1"/>
</dbReference>
<name>B8MDH4_TALSN</name>
<keyword evidence="2" id="KW-0805">Transcription regulation</keyword>
<dbReference type="SUPFAM" id="SSF57701">
    <property type="entry name" value="Zn2/Cys6 DNA-binding domain"/>
    <property type="match status" value="1"/>
</dbReference>
<dbReference type="GO" id="GO:0000981">
    <property type="term" value="F:DNA-binding transcription factor activity, RNA polymerase II-specific"/>
    <property type="evidence" value="ECO:0007669"/>
    <property type="project" value="InterPro"/>
</dbReference>
<dbReference type="InterPro" id="IPR036864">
    <property type="entry name" value="Zn2-C6_fun-type_DNA-bd_sf"/>
</dbReference>
<dbReference type="OMA" id="RHIIYRP"/>
<evidence type="ECO:0000256" key="2">
    <source>
        <dbReference type="ARBA" id="ARBA00023015"/>
    </source>
</evidence>
<evidence type="ECO:0000256" key="4">
    <source>
        <dbReference type="ARBA" id="ARBA00023163"/>
    </source>
</evidence>
<reference evidence="8" key="1">
    <citation type="journal article" date="2015" name="Genome Announc.">
        <title>Genome sequence of the AIDS-associated pathogen Penicillium marneffei (ATCC18224) and its near taxonomic relative Talaromyces stipitatus (ATCC10500).</title>
        <authorList>
            <person name="Nierman W.C."/>
            <person name="Fedorova-Abrams N.D."/>
            <person name="Andrianopoulos A."/>
        </authorList>
    </citation>
    <scope>NUCLEOTIDE SEQUENCE [LARGE SCALE GENOMIC DNA]</scope>
    <source>
        <strain evidence="8">ATCC 10500 / CBS 375.48 / QM 6759 / NRRL 1006</strain>
    </source>
</reference>
<keyword evidence="3" id="KW-0238">DNA-binding</keyword>
<dbReference type="CDD" id="cd00067">
    <property type="entry name" value="GAL4"/>
    <property type="match status" value="1"/>
</dbReference>
<keyword evidence="1" id="KW-0479">Metal-binding</keyword>
<dbReference type="GeneID" id="8105781"/>
<evidence type="ECO:0000256" key="1">
    <source>
        <dbReference type="ARBA" id="ARBA00022723"/>
    </source>
</evidence>
<dbReference type="PhylomeDB" id="B8MDH4"/>
<feature type="domain" description="Zn(2)-C6 fungal-type" evidence="6">
    <location>
        <begin position="11"/>
        <end position="41"/>
    </location>
</feature>